<sequence length="401" mass="44037">MCLSPTCPRALGKATIQPSGSATAGSASDRPPPANMVGSCFSLRACEWMGMEPMEPDYQKQFQAAIRVIQGLPKNGSYRPPYEVMLRFYSYYKQATVGSCEIPRPGFWDPIGRYKWDAWNRLGKMSKEEAMAAYISEMKKVAQKVIDRIPAGEMSEDVFGFFRPLYEVIHDMPRPPESFFKKKAGTGPGQADEAPESSQVTSDSESEVYSDTLEQTEPGQAGQRVAGQSCSLSSPHTASLRADVACESLTRAPETCREGELGEGGEPVGWSSGGPRSLGTERELQAARGARGCPDADQGDTASAGLRPELDVQLFGTVRALQDNMQSVLKRLSHLETLSTAQRHESGSGPRPPLAALGTQKPSRWPLEVSARTLLFLLAWPFVVQWLLRRFQRRKRGLFPV</sequence>
<dbReference type="SUPFAM" id="SSF47027">
    <property type="entry name" value="Acyl-CoA binding protein"/>
    <property type="match status" value="1"/>
</dbReference>
<feature type="region of interest" description="Disordered" evidence="2">
    <location>
        <begin position="255"/>
        <end position="305"/>
    </location>
</feature>
<keyword evidence="1" id="KW-0446">Lipid-binding</keyword>
<dbReference type="GO" id="GO:0000062">
    <property type="term" value="F:fatty-acyl-CoA binding"/>
    <property type="evidence" value="ECO:0007669"/>
    <property type="project" value="InterPro"/>
</dbReference>
<reference evidence="5" key="2">
    <citation type="submission" date="2025-08" db="UniProtKB">
        <authorList>
            <consortium name="Ensembl"/>
        </authorList>
    </citation>
    <scope>IDENTIFICATION</scope>
</reference>
<evidence type="ECO:0000256" key="3">
    <source>
        <dbReference type="SAM" id="Phobius"/>
    </source>
</evidence>
<keyword evidence="3" id="KW-0472">Membrane</keyword>
<dbReference type="GO" id="GO:0006631">
    <property type="term" value="P:fatty acid metabolic process"/>
    <property type="evidence" value="ECO:0007669"/>
    <property type="project" value="TreeGrafter"/>
</dbReference>
<protein>
    <recommendedName>
        <fullName evidence="4">ACB domain-containing protein</fullName>
    </recommendedName>
</protein>
<feature type="transmembrane region" description="Helical" evidence="3">
    <location>
        <begin position="369"/>
        <end position="388"/>
    </location>
</feature>
<dbReference type="GO" id="GO:0005737">
    <property type="term" value="C:cytoplasm"/>
    <property type="evidence" value="ECO:0007669"/>
    <property type="project" value="TreeGrafter"/>
</dbReference>
<dbReference type="Pfam" id="PF00887">
    <property type="entry name" value="ACBP"/>
    <property type="match status" value="1"/>
</dbReference>
<dbReference type="Gene3D" id="1.20.80.10">
    <property type="match status" value="1"/>
</dbReference>
<evidence type="ECO:0000259" key="4">
    <source>
        <dbReference type="PROSITE" id="PS51228"/>
    </source>
</evidence>
<feature type="compositionally biased region" description="Polar residues" evidence="2">
    <location>
        <begin position="196"/>
        <end position="218"/>
    </location>
</feature>
<evidence type="ECO:0000313" key="5">
    <source>
        <dbReference type="Ensembl" id="ENSGAGP00000021618.1"/>
    </source>
</evidence>
<feature type="domain" description="ACB" evidence="4">
    <location>
        <begin position="58"/>
        <end position="147"/>
    </location>
</feature>
<keyword evidence="3" id="KW-0812">Transmembrane</keyword>
<dbReference type="PROSITE" id="PS51228">
    <property type="entry name" value="ACB_2"/>
    <property type="match status" value="1"/>
</dbReference>
<dbReference type="CDD" id="cd00435">
    <property type="entry name" value="ACBP"/>
    <property type="match status" value="1"/>
</dbReference>
<dbReference type="InterPro" id="IPR000582">
    <property type="entry name" value="Acyl-CoA-binding_protein"/>
</dbReference>
<reference evidence="6" key="1">
    <citation type="journal article" date="2017" name="PLoS ONE">
        <title>The Agassiz's desert tortoise genome provides a resource for the conservation of a threatened species.</title>
        <authorList>
            <person name="Tollis M."/>
            <person name="DeNardo D.F."/>
            <person name="Cornelius J.A."/>
            <person name="Dolby G.A."/>
            <person name="Edwards T."/>
            <person name="Henen B.T."/>
            <person name="Karl A.E."/>
            <person name="Murphy R.W."/>
            <person name="Kusumi K."/>
        </authorList>
    </citation>
    <scope>NUCLEOTIDE SEQUENCE [LARGE SCALE GENOMIC DNA]</scope>
</reference>
<dbReference type="PRINTS" id="PR00689">
    <property type="entry name" value="ACOABINDINGP"/>
</dbReference>
<dbReference type="Ensembl" id="ENSGAGT00000024623.1">
    <property type="protein sequence ID" value="ENSGAGP00000021618.1"/>
    <property type="gene ID" value="ENSGAGG00000015864.1"/>
</dbReference>
<evidence type="ECO:0000256" key="2">
    <source>
        <dbReference type="SAM" id="MobiDB-lite"/>
    </source>
</evidence>
<keyword evidence="6" id="KW-1185">Reference proteome</keyword>
<dbReference type="InterPro" id="IPR014352">
    <property type="entry name" value="FERM/acyl-CoA-bd_prot_sf"/>
</dbReference>
<feature type="region of interest" description="Disordered" evidence="2">
    <location>
        <begin position="177"/>
        <end position="234"/>
    </location>
</feature>
<dbReference type="FunFam" id="1.20.80.10:FF:000010">
    <property type="entry name" value="Acyl-CoA-binding domain-containing protein 5"/>
    <property type="match status" value="1"/>
</dbReference>
<organism evidence="5 6">
    <name type="scientific">Gopherus agassizii</name>
    <name type="common">Agassiz's desert tortoise</name>
    <dbReference type="NCBI Taxonomy" id="38772"/>
    <lineage>
        <taxon>Eukaryota</taxon>
        <taxon>Metazoa</taxon>
        <taxon>Chordata</taxon>
        <taxon>Craniata</taxon>
        <taxon>Vertebrata</taxon>
        <taxon>Euteleostomi</taxon>
        <taxon>Archelosauria</taxon>
        <taxon>Testudinata</taxon>
        <taxon>Testudines</taxon>
        <taxon>Cryptodira</taxon>
        <taxon>Durocryptodira</taxon>
        <taxon>Testudinoidea</taxon>
        <taxon>Testudinidae</taxon>
        <taxon>Gopherus</taxon>
    </lineage>
</organism>
<dbReference type="PANTHER" id="PTHR23310">
    <property type="entry name" value="ACYL-COA-BINDING PROTEIN, ACBP"/>
    <property type="match status" value="1"/>
</dbReference>
<feature type="region of interest" description="Disordered" evidence="2">
    <location>
        <begin position="340"/>
        <end position="359"/>
    </location>
</feature>
<keyword evidence="3" id="KW-1133">Transmembrane helix</keyword>
<dbReference type="AlphaFoldDB" id="A0A452I2A2"/>
<reference evidence="5" key="3">
    <citation type="submission" date="2025-09" db="UniProtKB">
        <authorList>
            <consortium name="Ensembl"/>
        </authorList>
    </citation>
    <scope>IDENTIFICATION</scope>
</reference>
<evidence type="ECO:0000256" key="1">
    <source>
        <dbReference type="ARBA" id="ARBA00023121"/>
    </source>
</evidence>
<name>A0A452I2A2_9SAUR</name>
<dbReference type="PANTHER" id="PTHR23310:SF53">
    <property type="entry name" value="ACYL-COA-BINDING DOMAIN-CONTAINING PROTEIN 4"/>
    <property type="match status" value="1"/>
</dbReference>
<dbReference type="InterPro" id="IPR035984">
    <property type="entry name" value="Acyl-CoA-binding_sf"/>
</dbReference>
<dbReference type="STRING" id="38772.ENSGAGP00000021618"/>
<dbReference type="Proteomes" id="UP000291020">
    <property type="component" value="Unassembled WGS sequence"/>
</dbReference>
<proteinExistence type="predicted"/>
<accession>A0A452I2A2</accession>
<evidence type="ECO:0000313" key="6">
    <source>
        <dbReference type="Proteomes" id="UP000291020"/>
    </source>
</evidence>